<feature type="active site" evidence="7">
    <location>
        <position position="443"/>
    </location>
</feature>
<name>A0A1B7NXC2_9EURO</name>
<comment type="similarity">
    <text evidence="1">Belongs to the tRNA-intron endonuclease family.</text>
</comment>
<sequence>MASSSPAISSTVANEPTDSNSNSNLERQKDAAKPRPSRPRRPNYKHLHRFPFPLHVHPLPPLIPHNPLSLISIALSYLTYFISPPHQHIYPAYFDPATSSVHVTDAKAIRALWEMGFFGKGSLSRSEPSWLDREKNRRGLTADATSEEVTGKRRVERRERKLERARKEKEAIVEQLKAEAQSHYSGGDFQSTEHDKAISILLETQVNGAAVARLNEHPQEDKKPCETVETSFALKHDIANGNVESEQQNGTKAVRFSPVAEQKEYNADEATVSRPPEPSIPPSHEPEHDPVLKNEEHLQLSNEEAFFLVYGLGVLQVYNSHRTSIIPAPSLLRLLRQHSYFPPRDPSIPAEPDDPFMLSYVVYHHFRSLGWVIRSGVKFGVDYLLYNRGPVFSHAEFAVCLLPAYSDPYWTATEERRQRVVKKEGRTWWWLHCVNRVQAQVKKSLVLCYVEVPPPSPHDQLTGAGSEFGGELDIGALLKKYKVREMSIKRWVPNRSRD</sequence>
<dbReference type="EC" id="4.6.1.16" evidence="2"/>
<dbReference type="CDD" id="cd22363">
    <property type="entry name" value="tRNA-intron_lyase_C"/>
    <property type="match status" value="1"/>
</dbReference>
<dbReference type="InterPro" id="IPR006676">
    <property type="entry name" value="tRNA_splic"/>
</dbReference>
<dbReference type="PANTHER" id="PTHR21227:SF0">
    <property type="entry name" value="TRNA-SPLICING ENDONUCLEASE SUBUNIT SEN2"/>
    <property type="match status" value="1"/>
</dbReference>
<dbReference type="AlphaFoldDB" id="A0A1B7NXC2"/>
<keyword evidence="10" id="KW-0255">Endonuclease</keyword>
<dbReference type="SUPFAM" id="SSF53032">
    <property type="entry name" value="tRNA-intron endonuclease catalytic domain-like"/>
    <property type="match status" value="1"/>
</dbReference>
<dbReference type="EMBL" id="LGUA01000478">
    <property type="protein sequence ID" value="OAX81424.1"/>
    <property type="molecule type" value="Genomic_DNA"/>
</dbReference>
<evidence type="ECO:0000313" key="10">
    <source>
        <dbReference type="EMBL" id="OAX81424.1"/>
    </source>
</evidence>
<dbReference type="Proteomes" id="UP000091918">
    <property type="component" value="Unassembled WGS sequence"/>
</dbReference>
<feature type="compositionally biased region" description="Basic and acidic residues" evidence="8">
    <location>
        <begin position="149"/>
        <end position="168"/>
    </location>
</feature>
<feature type="region of interest" description="Disordered" evidence="8">
    <location>
        <begin position="124"/>
        <end position="168"/>
    </location>
</feature>
<keyword evidence="3" id="KW-0819">tRNA processing</keyword>
<dbReference type="GO" id="GO:0000213">
    <property type="term" value="F:tRNA-intron lyase activity"/>
    <property type="evidence" value="ECO:0007669"/>
    <property type="project" value="UniProtKB-EC"/>
</dbReference>
<evidence type="ECO:0000256" key="7">
    <source>
        <dbReference type="PIRSR" id="PIRSR011789-1"/>
    </source>
</evidence>
<accession>A0A1B7NXC2</accession>
<dbReference type="GO" id="GO:0003676">
    <property type="term" value="F:nucleic acid binding"/>
    <property type="evidence" value="ECO:0007669"/>
    <property type="project" value="InterPro"/>
</dbReference>
<dbReference type="Pfam" id="PF01974">
    <property type="entry name" value="tRNA_int_endo"/>
    <property type="match status" value="1"/>
</dbReference>
<evidence type="ECO:0000256" key="8">
    <source>
        <dbReference type="SAM" id="MobiDB-lite"/>
    </source>
</evidence>
<comment type="caution">
    <text evidence="10">The sequence shown here is derived from an EMBL/GenBank/DDBJ whole genome shotgun (WGS) entry which is preliminary data.</text>
</comment>
<evidence type="ECO:0000256" key="5">
    <source>
        <dbReference type="ARBA" id="ARBA00032432"/>
    </source>
</evidence>
<evidence type="ECO:0000256" key="1">
    <source>
        <dbReference type="ARBA" id="ARBA00008078"/>
    </source>
</evidence>
<dbReference type="PANTHER" id="PTHR21227">
    <property type="entry name" value="TRNA-SPLICING ENDONUCLEASE SUBUNIT SEN2"/>
    <property type="match status" value="1"/>
</dbReference>
<dbReference type="GO" id="GO:0005737">
    <property type="term" value="C:cytoplasm"/>
    <property type="evidence" value="ECO:0007669"/>
    <property type="project" value="TreeGrafter"/>
</dbReference>
<feature type="active site" evidence="7">
    <location>
        <position position="386"/>
    </location>
</feature>
<evidence type="ECO:0000256" key="2">
    <source>
        <dbReference type="ARBA" id="ARBA00012573"/>
    </source>
</evidence>
<keyword evidence="11" id="KW-1185">Reference proteome</keyword>
<keyword evidence="10" id="KW-0540">Nuclease</keyword>
<organism evidence="10 11">
    <name type="scientific">Emergomyces africanus</name>
    <dbReference type="NCBI Taxonomy" id="1955775"/>
    <lineage>
        <taxon>Eukaryota</taxon>
        <taxon>Fungi</taxon>
        <taxon>Dikarya</taxon>
        <taxon>Ascomycota</taxon>
        <taxon>Pezizomycotina</taxon>
        <taxon>Eurotiomycetes</taxon>
        <taxon>Eurotiomycetidae</taxon>
        <taxon>Onygenales</taxon>
        <taxon>Ajellomycetaceae</taxon>
        <taxon>Emergomyces</taxon>
    </lineage>
</organism>
<dbReference type="FunFam" id="3.40.1350.10:FF:000007">
    <property type="entry name" value="tRNA-splicing endonuclease subunit Sen2"/>
    <property type="match status" value="1"/>
</dbReference>
<dbReference type="InterPro" id="IPR011856">
    <property type="entry name" value="tRNA_endonuc-like_dom_sf"/>
</dbReference>
<evidence type="ECO:0000313" key="11">
    <source>
        <dbReference type="Proteomes" id="UP000091918"/>
    </source>
</evidence>
<evidence type="ECO:0000256" key="3">
    <source>
        <dbReference type="ARBA" id="ARBA00022694"/>
    </source>
</evidence>
<proteinExistence type="inferred from homology"/>
<evidence type="ECO:0000256" key="6">
    <source>
        <dbReference type="ARBA" id="ARBA00034031"/>
    </source>
</evidence>
<feature type="compositionally biased region" description="Basic residues" evidence="8">
    <location>
        <begin position="35"/>
        <end position="44"/>
    </location>
</feature>
<dbReference type="Gene3D" id="3.40.1350.10">
    <property type="match status" value="1"/>
</dbReference>
<dbReference type="GO" id="GO:0000214">
    <property type="term" value="C:tRNA-intron endonuclease complex"/>
    <property type="evidence" value="ECO:0007669"/>
    <property type="project" value="InterPro"/>
</dbReference>
<protein>
    <recommendedName>
        <fullName evidence="2">tRNA-intron lyase</fullName>
        <ecNumber evidence="2">4.6.1.16</ecNumber>
    </recommendedName>
    <alternativeName>
        <fullName evidence="5">tRNA-intron endonuclease Sen2</fullName>
    </alternativeName>
</protein>
<keyword evidence="10" id="KW-0378">Hydrolase</keyword>
<dbReference type="PIRSF" id="PIRSF011789">
    <property type="entry name" value="tRNA_splic_SEN2"/>
    <property type="match status" value="1"/>
</dbReference>
<feature type="active site" evidence="7">
    <location>
        <position position="394"/>
    </location>
</feature>
<dbReference type="GO" id="GO:0000379">
    <property type="term" value="P:tRNA-type intron splice site recognition and cleavage"/>
    <property type="evidence" value="ECO:0007669"/>
    <property type="project" value="TreeGrafter"/>
</dbReference>
<dbReference type="InterPro" id="IPR016589">
    <property type="entry name" value="tRNA_splic_SEN2"/>
</dbReference>
<reference evidence="10 11" key="1">
    <citation type="submission" date="2015-07" db="EMBL/GenBank/DDBJ databases">
        <title>Emmonsia species relationships and genome sequence.</title>
        <authorList>
            <person name="Cuomo C.A."/>
            <person name="Schwartz I.S."/>
            <person name="Kenyon C."/>
            <person name="de Hoog G.S."/>
            <person name="Govender N.P."/>
            <person name="Botha A."/>
            <person name="Moreno L."/>
            <person name="de Vries M."/>
            <person name="Munoz J.F."/>
            <person name="Stielow J.B."/>
        </authorList>
    </citation>
    <scope>NUCLEOTIDE SEQUENCE [LARGE SCALE GENOMIC DNA]</scope>
    <source>
        <strain evidence="10 11">CBS 136260</strain>
    </source>
</reference>
<evidence type="ECO:0000259" key="9">
    <source>
        <dbReference type="Pfam" id="PF01974"/>
    </source>
</evidence>
<feature type="region of interest" description="Disordered" evidence="8">
    <location>
        <begin position="1"/>
        <end position="44"/>
    </location>
</feature>
<gene>
    <name evidence="10" type="ORF">ACJ72_04238</name>
</gene>
<feature type="domain" description="tRNA intron endonuclease catalytic" evidence="9">
    <location>
        <begin position="356"/>
        <end position="450"/>
    </location>
</feature>
<dbReference type="STRING" id="1658172.A0A1B7NXC2"/>
<keyword evidence="4" id="KW-0456">Lyase</keyword>
<evidence type="ECO:0000256" key="4">
    <source>
        <dbReference type="ARBA" id="ARBA00023239"/>
    </source>
</evidence>
<dbReference type="InterPro" id="IPR036167">
    <property type="entry name" value="tRNA_intron_Endo_cat-like_sf"/>
</dbReference>
<feature type="region of interest" description="Disordered" evidence="8">
    <location>
        <begin position="263"/>
        <end position="290"/>
    </location>
</feature>
<dbReference type="InterPro" id="IPR006677">
    <property type="entry name" value="tRNA_intron_Endonuc_cat-like"/>
</dbReference>
<comment type="catalytic activity">
    <reaction evidence="6">
        <text>pretRNA = a 3'-half-tRNA molecule with a 5'-OH end + a 5'-half-tRNA molecule with a 2',3'-cyclic phosphate end + an intron with a 2',3'-cyclic phosphate and a 5'-hydroxyl terminus.</text>
        <dbReference type="EC" id="4.6.1.16"/>
    </reaction>
</comment>
<feature type="compositionally biased region" description="Polar residues" evidence="8">
    <location>
        <begin position="1"/>
        <end position="25"/>
    </location>
</feature>
<dbReference type="OrthoDB" id="10249562at2759"/>